<proteinExistence type="predicted"/>
<dbReference type="EMBL" id="JASAOG010000083">
    <property type="protein sequence ID" value="KAK0053795.1"/>
    <property type="molecule type" value="Genomic_DNA"/>
</dbReference>
<name>A0AAD8F746_BIOPF</name>
<organism evidence="2 3">
    <name type="scientific">Biomphalaria pfeifferi</name>
    <name type="common">Bloodfluke planorb</name>
    <name type="synonym">Freshwater snail</name>
    <dbReference type="NCBI Taxonomy" id="112525"/>
    <lineage>
        <taxon>Eukaryota</taxon>
        <taxon>Metazoa</taxon>
        <taxon>Spiralia</taxon>
        <taxon>Lophotrochozoa</taxon>
        <taxon>Mollusca</taxon>
        <taxon>Gastropoda</taxon>
        <taxon>Heterobranchia</taxon>
        <taxon>Euthyneura</taxon>
        <taxon>Panpulmonata</taxon>
        <taxon>Hygrophila</taxon>
        <taxon>Lymnaeoidea</taxon>
        <taxon>Planorbidae</taxon>
        <taxon>Biomphalaria</taxon>
    </lineage>
</organism>
<sequence>MTLRVFVVLLLTTVSLVAGANVTDNGQESNESEEIQTTVAQEFNNATKQEAELERNKKALHPVLRGIVNAFCGALALRPFLRGRSIRSGLDLPEQFEIRAEKRAAPIIVAARLLCAANTLNNVRNFCRSLNSGKRDILHPEDVVDGEEPAHQPQKRIMNILRNLARPVCDWLQRHGRDTENAEDLYSGTEQQVDRRDFGETWYF</sequence>
<evidence type="ECO:0000313" key="3">
    <source>
        <dbReference type="Proteomes" id="UP001233172"/>
    </source>
</evidence>
<comment type="caution">
    <text evidence="2">The sequence shown here is derived from an EMBL/GenBank/DDBJ whole genome shotgun (WGS) entry which is preliminary data.</text>
</comment>
<accession>A0AAD8F746</accession>
<keyword evidence="1" id="KW-0732">Signal</keyword>
<gene>
    <name evidence="2" type="ORF">Bpfe_016789</name>
</gene>
<keyword evidence="3" id="KW-1185">Reference proteome</keyword>
<evidence type="ECO:0000256" key="1">
    <source>
        <dbReference type="SAM" id="SignalP"/>
    </source>
</evidence>
<dbReference type="AlphaFoldDB" id="A0AAD8F746"/>
<reference evidence="2" key="1">
    <citation type="journal article" date="2023" name="PLoS Negl. Trop. Dis.">
        <title>A genome sequence for Biomphalaria pfeifferi, the major vector snail for the human-infecting parasite Schistosoma mansoni.</title>
        <authorList>
            <person name="Bu L."/>
            <person name="Lu L."/>
            <person name="Laidemitt M.R."/>
            <person name="Zhang S.M."/>
            <person name="Mutuku M."/>
            <person name="Mkoji G."/>
            <person name="Steinauer M."/>
            <person name="Loker E.S."/>
        </authorList>
    </citation>
    <scope>NUCLEOTIDE SEQUENCE</scope>
    <source>
        <strain evidence="2">KasaAsao</strain>
    </source>
</reference>
<reference evidence="2" key="2">
    <citation type="submission" date="2023-04" db="EMBL/GenBank/DDBJ databases">
        <authorList>
            <person name="Bu L."/>
            <person name="Lu L."/>
            <person name="Laidemitt M.R."/>
            <person name="Zhang S.M."/>
            <person name="Mutuku M."/>
            <person name="Mkoji G."/>
            <person name="Steinauer M."/>
            <person name="Loker E.S."/>
        </authorList>
    </citation>
    <scope>NUCLEOTIDE SEQUENCE</scope>
    <source>
        <strain evidence="2">KasaAsao</strain>
        <tissue evidence="2">Whole Snail</tissue>
    </source>
</reference>
<protein>
    <submittedName>
        <fullName evidence="2">Uncharacterized protein</fullName>
    </submittedName>
</protein>
<feature type="signal peptide" evidence="1">
    <location>
        <begin position="1"/>
        <end position="19"/>
    </location>
</feature>
<evidence type="ECO:0000313" key="2">
    <source>
        <dbReference type="EMBL" id="KAK0053795.1"/>
    </source>
</evidence>
<dbReference type="Proteomes" id="UP001233172">
    <property type="component" value="Unassembled WGS sequence"/>
</dbReference>
<feature type="chain" id="PRO_5042041183" evidence="1">
    <location>
        <begin position="20"/>
        <end position="204"/>
    </location>
</feature>